<feature type="region of interest" description="Disordered" evidence="2">
    <location>
        <begin position="452"/>
        <end position="550"/>
    </location>
</feature>
<protein>
    <submittedName>
        <fullName evidence="3">OmpA domain protein</fullName>
    </submittedName>
</protein>
<evidence type="ECO:0000313" key="4">
    <source>
        <dbReference type="Proteomes" id="UP000034883"/>
    </source>
</evidence>
<dbReference type="KEGG" id="samy:DB32_006362"/>
<organism evidence="3 4">
    <name type="scientific">Sandaracinus amylolyticus</name>
    <dbReference type="NCBI Taxonomy" id="927083"/>
    <lineage>
        <taxon>Bacteria</taxon>
        <taxon>Pseudomonadati</taxon>
        <taxon>Myxococcota</taxon>
        <taxon>Polyangia</taxon>
        <taxon>Polyangiales</taxon>
        <taxon>Sandaracinaceae</taxon>
        <taxon>Sandaracinus</taxon>
    </lineage>
</organism>
<dbReference type="AlphaFoldDB" id="A0A0F6YLH8"/>
<name>A0A0F6YLH8_9BACT</name>
<dbReference type="Gene3D" id="4.10.1080.10">
    <property type="entry name" value="TSP type-3 repeat"/>
    <property type="match status" value="1"/>
</dbReference>
<sequence length="550" mass="56533">MIGACSNSGVPDSQLVRLELVGPNDTDVIVLAHANDGSYLETLTADPDGIVRWQPPEETATVTVLSRFTGGGVSLSTFVDVPRGALLPIDLGIGAAEATVRLPGTLEGAESYTAGLGECAEATTDDPTEPLQVTPCGIGDDGVYSLVAVARDAEGAPIGYSVLRGLEGDADATFPAWSTDLESVPLTLTGFDEGDLYFSIRAYPHAPDTFQILAASESFGAADAPAAIAAIPGLGASYRSSISWRVGPFATRITRAASVVAPTLDAVSFDAAAFPDAPEIDANVTDVERPTVSWTTSDDPDVDSVAATFSFAAGDTGITWRVLMPPDRRSAQLPELPDALAIFRPNATATGVTVRLQQTDDVDGYVASLLARDVGATRSTAIRAAVSFPDRDMDGNPDAIDACRDSPDDEEGDPCDHDEDDDGVLDVDDDCPYDAGTTGALGCPDRDGDDVFDGHDACPDEPGTVELHGCPDGDDDGVPDRADACPAEPGPIDSSGCPDTDGDGLPDMADACPAEPGPPPLGGCPDSDGDGIRDADDPCPHGGEPPTCGA</sequence>
<feature type="compositionally biased region" description="Acidic residues" evidence="2">
    <location>
        <begin position="407"/>
        <end position="426"/>
    </location>
</feature>
<reference evidence="3 4" key="1">
    <citation type="submission" date="2015-03" db="EMBL/GenBank/DDBJ databases">
        <title>Genome assembly of Sandaracinus amylolyticus DSM 53668.</title>
        <authorList>
            <person name="Sharma G."/>
            <person name="Subramanian S."/>
        </authorList>
    </citation>
    <scope>NUCLEOTIDE SEQUENCE [LARGE SCALE GENOMIC DNA]</scope>
    <source>
        <strain evidence="3 4">DSM 53668</strain>
    </source>
</reference>
<keyword evidence="1" id="KW-0732">Signal</keyword>
<keyword evidence="4" id="KW-1185">Reference proteome</keyword>
<dbReference type="SUPFAM" id="SSF103647">
    <property type="entry name" value="TSP type-3 repeat"/>
    <property type="match status" value="2"/>
</dbReference>
<evidence type="ECO:0000256" key="2">
    <source>
        <dbReference type="SAM" id="MobiDB-lite"/>
    </source>
</evidence>
<dbReference type="InterPro" id="IPR028974">
    <property type="entry name" value="TSP_type-3_rpt"/>
</dbReference>
<accession>A0A0F6YLH8</accession>
<proteinExistence type="predicted"/>
<dbReference type="InterPro" id="IPR003367">
    <property type="entry name" value="Thrombospondin_3-like_rpt"/>
</dbReference>
<feature type="compositionally biased region" description="Basic and acidic residues" evidence="2">
    <location>
        <begin position="530"/>
        <end position="539"/>
    </location>
</feature>
<dbReference type="Proteomes" id="UP000034883">
    <property type="component" value="Chromosome"/>
</dbReference>
<evidence type="ECO:0000256" key="1">
    <source>
        <dbReference type="ARBA" id="ARBA00022729"/>
    </source>
</evidence>
<dbReference type="GO" id="GO:0005509">
    <property type="term" value="F:calcium ion binding"/>
    <property type="evidence" value="ECO:0007669"/>
    <property type="project" value="InterPro"/>
</dbReference>
<evidence type="ECO:0000313" key="3">
    <source>
        <dbReference type="EMBL" id="AKF09213.1"/>
    </source>
</evidence>
<dbReference type="STRING" id="927083.DB32_006362"/>
<feature type="region of interest" description="Disordered" evidence="2">
    <location>
        <begin position="388"/>
        <end position="426"/>
    </location>
</feature>
<dbReference type="Pfam" id="PF02412">
    <property type="entry name" value="TSP_3"/>
    <property type="match status" value="2"/>
</dbReference>
<dbReference type="EMBL" id="CP011125">
    <property type="protein sequence ID" value="AKF09213.1"/>
    <property type="molecule type" value="Genomic_DNA"/>
</dbReference>
<gene>
    <name evidence="3" type="ORF">DB32_006362</name>
</gene>
<dbReference type="GO" id="GO:0007155">
    <property type="term" value="P:cell adhesion"/>
    <property type="evidence" value="ECO:0007669"/>
    <property type="project" value="InterPro"/>
</dbReference>